<gene>
    <name evidence="2" type="ORF">EJP82_16050</name>
</gene>
<evidence type="ECO:0000313" key="2">
    <source>
        <dbReference type="EMBL" id="RUT45192.1"/>
    </source>
</evidence>
<proteinExistence type="predicted"/>
<keyword evidence="1" id="KW-0812">Transmembrane</keyword>
<dbReference type="Pfam" id="PF20181">
    <property type="entry name" value="DUF6544"/>
    <property type="match status" value="1"/>
</dbReference>
<dbReference type="InterPro" id="IPR046674">
    <property type="entry name" value="DUF6544"/>
</dbReference>
<protein>
    <submittedName>
        <fullName evidence="2">Uncharacterized protein</fullName>
    </submittedName>
</protein>
<keyword evidence="1" id="KW-1133">Transmembrane helix</keyword>
<comment type="caution">
    <text evidence="2">The sequence shown here is derived from an EMBL/GenBank/DDBJ whole genome shotgun (WGS) entry which is preliminary data.</text>
</comment>
<organism evidence="2 3">
    <name type="scientific">Paenibacillus anaericanus</name>
    <dbReference type="NCBI Taxonomy" id="170367"/>
    <lineage>
        <taxon>Bacteria</taxon>
        <taxon>Bacillati</taxon>
        <taxon>Bacillota</taxon>
        <taxon>Bacilli</taxon>
        <taxon>Bacillales</taxon>
        <taxon>Paenibacillaceae</taxon>
        <taxon>Paenibacillus</taxon>
    </lineage>
</organism>
<feature type="transmembrane region" description="Helical" evidence="1">
    <location>
        <begin position="7"/>
        <end position="27"/>
    </location>
</feature>
<evidence type="ECO:0000256" key="1">
    <source>
        <dbReference type="SAM" id="Phobius"/>
    </source>
</evidence>
<name>A0A3S1BQM9_9BACL</name>
<reference evidence="2 3" key="1">
    <citation type="submission" date="2018-12" db="EMBL/GenBank/DDBJ databases">
        <authorList>
            <person name="Sun L."/>
            <person name="Chen Z."/>
        </authorList>
    </citation>
    <scope>NUCLEOTIDE SEQUENCE [LARGE SCALE GENOMIC DNA]</scope>
    <source>
        <strain evidence="2 3">DSM 15890</strain>
    </source>
</reference>
<dbReference type="RefSeq" id="WP_127193084.1">
    <property type="nucleotide sequence ID" value="NZ_RZNY01000013.1"/>
</dbReference>
<sequence>MSKKKILLSIIGIIIIFIVGICIYGAWTMRTSYEDKVNKAFSTLEVTQDILTQEDIADLPAPVKKYLHYVGAVGKPKVHNLHMKIEGEMKQGLDKPWMKVVVDQHNFYDQYTRLFYIKGKIFGIPLTGIDSYIEGKGRMLIKLASVIKVADESGEKMDQAELVTLLNDISLLSPAALVDSRITWNSIDDQRVECSIEDKGMKVSAILYFNTEGALVDFVTEDRYYTTSDGESIKTKWSTPVKDYQTVNGVKFPAYGEGIWHLEGGDFVYAKFHMKLAEYNVTKLK</sequence>
<dbReference type="EMBL" id="RZNY01000013">
    <property type="protein sequence ID" value="RUT45192.1"/>
    <property type="molecule type" value="Genomic_DNA"/>
</dbReference>
<keyword evidence="1" id="KW-0472">Membrane</keyword>
<evidence type="ECO:0000313" key="3">
    <source>
        <dbReference type="Proteomes" id="UP000279446"/>
    </source>
</evidence>
<dbReference type="AlphaFoldDB" id="A0A3S1BQM9"/>
<keyword evidence="3" id="KW-1185">Reference proteome</keyword>
<dbReference type="Proteomes" id="UP000279446">
    <property type="component" value="Unassembled WGS sequence"/>
</dbReference>
<dbReference type="OrthoDB" id="9786534at2"/>
<accession>A0A3S1BQM9</accession>